<keyword evidence="4 7" id="KW-0133">Cell shape</keyword>
<proteinExistence type="inferred from homology"/>
<evidence type="ECO:0000256" key="2">
    <source>
        <dbReference type="ARBA" id="ARBA00005992"/>
    </source>
</evidence>
<evidence type="ECO:0000256" key="5">
    <source>
        <dbReference type="ARBA" id="ARBA00022984"/>
    </source>
</evidence>
<dbReference type="InterPro" id="IPR038063">
    <property type="entry name" value="Transpep_catalytic_dom"/>
</dbReference>
<dbReference type="GO" id="GO:0016740">
    <property type="term" value="F:transferase activity"/>
    <property type="evidence" value="ECO:0007669"/>
    <property type="project" value="UniProtKB-KW"/>
</dbReference>
<keyword evidence="10" id="KW-1185">Reference proteome</keyword>
<dbReference type="GO" id="GO:0004180">
    <property type="term" value="F:carboxypeptidase activity"/>
    <property type="evidence" value="ECO:0007669"/>
    <property type="project" value="UniProtKB-ARBA"/>
</dbReference>
<dbReference type="SUPFAM" id="SSF141523">
    <property type="entry name" value="L,D-transpeptidase catalytic domain-like"/>
    <property type="match status" value="1"/>
</dbReference>
<feature type="domain" description="L,D-TPase catalytic" evidence="8">
    <location>
        <begin position="44"/>
        <end position="174"/>
    </location>
</feature>
<dbReference type="Proteomes" id="UP000609064">
    <property type="component" value="Unassembled WGS sequence"/>
</dbReference>
<evidence type="ECO:0000313" key="9">
    <source>
        <dbReference type="EMBL" id="GGD50297.1"/>
    </source>
</evidence>
<comment type="pathway">
    <text evidence="1 7">Cell wall biogenesis; peptidoglycan biosynthesis.</text>
</comment>
<keyword evidence="3" id="KW-0808">Transferase</keyword>
<evidence type="ECO:0000313" key="10">
    <source>
        <dbReference type="Proteomes" id="UP000609064"/>
    </source>
</evidence>
<gene>
    <name evidence="9" type="ORF">GCM10011514_13200</name>
</gene>
<evidence type="ECO:0000256" key="1">
    <source>
        <dbReference type="ARBA" id="ARBA00004752"/>
    </source>
</evidence>
<dbReference type="AlphaFoldDB" id="A0A917DME4"/>
<dbReference type="PANTHER" id="PTHR36699:SF1">
    <property type="entry name" value="L,D-TRANSPEPTIDASE YAFK-RELATED"/>
    <property type="match status" value="1"/>
</dbReference>
<evidence type="ECO:0000259" key="8">
    <source>
        <dbReference type="PROSITE" id="PS52029"/>
    </source>
</evidence>
<keyword evidence="6 7" id="KW-0961">Cell wall biogenesis/degradation</keyword>
<name>A0A917DME4_9BACT</name>
<accession>A0A917DME4</accession>
<dbReference type="PROSITE" id="PS52029">
    <property type="entry name" value="LD_TPASE"/>
    <property type="match status" value="1"/>
</dbReference>
<evidence type="ECO:0000256" key="3">
    <source>
        <dbReference type="ARBA" id="ARBA00022679"/>
    </source>
</evidence>
<reference evidence="9" key="1">
    <citation type="journal article" date="2014" name="Int. J. Syst. Evol. Microbiol.">
        <title>Complete genome sequence of Corynebacterium casei LMG S-19264T (=DSM 44701T), isolated from a smear-ripened cheese.</title>
        <authorList>
            <consortium name="US DOE Joint Genome Institute (JGI-PGF)"/>
            <person name="Walter F."/>
            <person name="Albersmeier A."/>
            <person name="Kalinowski J."/>
            <person name="Ruckert C."/>
        </authorList>
    </citation>
    <scope>NUCLEOTIDE SEQUENCE</scope>
    <source>
        <strain evidence="9">CGMCC 1.15958</strain>
    </source>
</reference>
<comment type="similarity">
    <text evidence="2">Belongs to the YkuD family.</text>
</comment>
<dbReference type="InterPro" id="IPR005490">
    <property type="entry name" value="LD_TPept_cat_dom"/>
</dbReference>
<comment type="caution">
    <text evidence="9">The sequence shown here is derived from an EMBL/GenBank/DDBJ whole genome shotgun (WGS) entry which is preliminary data.</text>
</comment>
<feature type="active site" description="Proton donor/acceptor" evidence="7">
    <location>
        <position position="138"/>
    </location>
</feature>
<dbReference type="CDD" id="cd16913">
    <property type="entry name" value="YkuD_like"/>
    <property type="match status" value="1"/>
</dbReference>
<dbReference type="EMBL" id="BMKK01000002">
    <property type="protein sequence ID" value="GGD50297.1"/>
    <property type="molecule type" value="Genomic_DNA"/>
</dbReference>
<dbReference type="GO" id="GO:0008360">
    <property type="term" value="P:regulation of cell shape"/>
    <property type="evidence" value="ECO:0007669"/>
    <property type="project" value="UniProtKB-UniRule"/>
</dbReference>
<evidence type="ECO:0000256" key="7">
    <source>
        <dbReference type="PROSITE-ProRule" id="PRU01373"/>
    </source>
</evidence>
<feature type="active site" description="Nucleophile" evidence="7">
    <location>
        <position position="146"/>
    </location>
</feature>
<sequence length="232" mass="26435">MTPPTNFFEQQLKFPRVFAANKEKSKAINDLLASKSINTTNFDLFLRAFKKEQKLEVWAKNKSDETFTLVKTYDYCATTGFLGPKRRSGDRQIPEGFYEVDLFNPQSQYYLSFRINYPNKSDLVFADKLNPGDNIFIHGHCVTIGCIPIGDENIKELYLLAAKAKSAGGKINVHIFPTVMNEQNYKAINNEFGTDASLLAFWSWLKPGFDAFESSKKLPEIVIEDSGRYIVK</sequence>
<dbReference type="GO" id="GO:0071555">
    <property type="term" value="P:cell wall organization"/>
    <property type="evidence" value="ECO:0007669"/>
    <property type="project" value="UniProtKB-UniRule"/>
</dbReference>
<reference evidence="9" key="2">
    <citation type="submission" date="2020-09" db="EMBL/GenBank/DDBJ databases">
        <authorList>
            <person name="Sun Q."/>
            <person name="Zhou Y."/>
        </authorList>
    </citation>
    <scope>NUCLEOTIDE SEQUENCE</scope>
    <source>
        <strain evidence="9">CGMCC 1.15958</strain>
    </source>
</reference>
<evidence type="ECO:0000256" key="6">
    <source>
        <dbReference type="ARBA" id="ARBA00023316"/>
    </source>
</evidence>
<evidence type="ECO:0000256" key="4">
    <source>
        <dbReference type="ARBA" id="ARBA00022960"/>
    </source>
</evidence>
<organism evidence="9 10">
    <name type="scientific">Emticicia aquatilis</name>
    <dbReference type="NCBI Taxonomy" id="1537369"/>
    <lineage>
        <taxon>Bacteria</taxon>
        <taxon>Pseudomonadati</taxon>
        <taxon>Bacteroidota</taxon>
        <taxon>Cytophagia</taxon>
        <taxon>Cytophagales</taxon>
        <taxon>Leadbetterellaceae</taxon>
        <taxon>Emticicia</taxon>
    </lineage>
</organism>
<dbReference type="GO" id="GO:0009252">
    <property type="term" value="P:peptidoglycan biosynthetic process"/>
    <property type="evidence" value="ECO:0007669"/>
    <property type="project" value="UniProtKB-KW"/>
</dbReference>
<protein>
    <recommendedName>
        <fullName evidence="8">L,D-TPase catalytic domain-containing protein</fullName>
    </recommendedName>
</protein>
<dbReference type="PANTHER" id="PTHR36699">
    <property type="entry name" value="LD-TRANSPEPTIDASE"/>
    <property type="match status" value="1"/>
</dbReference>
<dbReference type="Pfam" id="PF03734">
    <property type="entry name" value="YkuD"/>
    <property type="match status" value="1"/>
</dbReference>
<keyword evidence="5 7" id="KW-0573">Peptidoglycan synthesis</keyword>